<dbReference type="Proteomes" id="UP001374535">
    <property type="component" value="Chromosome 6"/>
</dbReference>
<evidence type="ECO:0000313" key="2">
    <source>
        <dbReference type="EMBL" id="WVZ07539.1"/>
    </source>
</evidence>
<sequence>MHNWDDTATMKLKEIERGNRKNQKSKKKKQNLQRQKRGPRLPSSLQKQIDRLNPTTPLDSANSDDDNDLYEYEEERAEEESRKNKRYDPVSVNDDLSEEIEVSLFLIFFNSNVI</sequence>
<feature type="compositionally biased region" description="Acidic residues" evidence="1">
    <location>
        <begin position="62"/>
        <end position="78"/>
    </location>
</feature>
<keyword evidence="3" id="KW-1185">Reference proteome</keyword>
<accession>A0AAQ3RTS3</accession>
<dbReference type="EMBL" id="CP144695">
    <property type="protein sequence ID" value="WVZ07539.1"/>
    <property type="molecule type" value="Genomic_DNA"/>
</dbReference>
<proteinExistence type="predicted"/>
<gene>
    <name evidence="2" type="ORF">V8G54_020885</name>
</gene>
<feature type="region of interest" description="Disordered" evidence="1">
    <location>
        <begin position="1"/>
        <end position="89"/>
    </location>
</feature>
<organism evidence="2 3">
    <name type="scientific">Vigna mungo</name>
    <name type="common">Black gram</name>
    <name type="synonym">Phaseolus mungo</name>
    <dbReference type="NCBI Taxonomy" id="3915"/>
    <lineage>
        <taxon>Eukaryota</taxon>
        <taxon>Viridiplantae</taxon>
        <taxon>Streptophyta</taxon>
        <taxon>Embryophyta</taxon>
        <taxon>Tracheophyta</taxon>
        <taxon>Spermatophyta</taxon>
        <taxon>Magnoliopsida</taxon>
        <taxon>eudicotyledons</taxon>
        <taxon>Gunneridae</taxon>
        <taxon>Pentapetalae</taxon>
        <taxon>rosids</taxon>
        <taxon>fabids</taxon>
        <taxon>Fabales</taxon>
        <taxon>Fabaceae</taxon>
        <taxon>Papilionoideae</taxon>
        <taxon>50 kb inversion clade</taxon>
        <taxon>NPAAA clade</taxon>
        <taxon>indigoferoid/millettioid clade</taxon>
        <taxon>Phaseoleae</taxon>
        <taxon>Vigna</taxon>
    </lineage>
</organism>
<evidence type="ECO:0000313" key="3">
    <source>
        <dbReference type="Proteomes" id="UP001374535"/>
    </source>
</evidence>
<reference evidence="2 3" key="1">
    <citation type="journal article" date="2023" name="Life. Sci Alliance">
        <title>Evolutionary insights into 3D genome organization and epigenetic landscape of Vigna mungo.</title>
        <authorList>
            <person name="Junaid A."/>
            <person name="Singh B."/>
            <person name="Bhatia S."/>
        </authorList>
    </citation>
    <scope>NUCLEOTIDE SEQUENCE [LARGE SCALE GENOMIC DNA]</scope>
    <source>
        <strain evidence="2">Urdbean</strain>
    </source>
</reference>
<dbReference type="AlphaFoldDB" id="A0AAQ3RTS3"/>
<feature type="compositionally biased region" description="Polar residues" evidence="1">
    <location>
        <begin position="43"/>
        <end position="57"/>
    </location>
</feature>
<feature type="compositionally biased region" description="Basic and acidic residues" evidence="1">
    <location>
        <begin position="79"/>
        <end position="88"/>
    </location>
</feature>
<protein>
    <submittedName>
        <fullName evidence="2">Uncharacterized protein</fullName>
    </submittedName>
</protein>
<feature type="compositionally biased region" description="Basic residues" evidence="1">
    <location>
        <begin position="20"/>
        <end position="39"/>
    </location>
</feature>
<evidence type="ECO:0000256" key="1">
    <source>
        <dbReference type="SAM" id="MobiDB-lite"/>
    </source>
</evidence>
<name>A0AAQ3RTS3_VIGMU</name>